<dbReference type="EMBL" id="GBRH01217358">
    <property type="protein sequence ID" value="JAD80537.1"/>
    <property type="molecule type" value="Transcribed_RNA"/>
</dbReference>
<proteinExistence type="predicted"/>
<organism evidence="1">
    <name type="scientific">Arundo donax</name>
    <name type="common">Giant reed</name>
    <name type="synonym">Donax arundinaceus</name>
    <dbReference type="NCBI Taxonomy" id="35708"/>
    <lineage>
        <taxon>Eukaryota</taxon>
        <taxon>Viridiplantae</taxon>
        <taxon>Streptophyta</taxon>
        <taxon>Embryophyta</taxon>
        <taxon>Tracheophyta</taxon>
        <taxon>Spermatophyta</taxon>
        <taxon>Magnoliopsida</taxon>
        <taxon>Liliopsida</taxon>
        <taxon>Poales</taxon>
        <taxon>Poaceae</taxon>
        <taxon>PACMAD clade</taxon>
        <taxon>Arundinoideae</taxon>
        <taxon>Arundineae</taxon>
        <taxon>Arundo</taxon>
    </lineage>
</organism>
<evidence type="ECO:0000313" key="1">
    <source>
        <dbReference type="EMBL" id="JAD80537.1"/>
    </source>
</evidence>
<protein>
    <submittedName>
        <fullName evidence="1">Uncharacterized protein</fullName>
    </submittedName>
</protein>
<name>A0A0A9D9X5_ARUDO</name>
<reference evidence="1" key="1">
    <citation type="submission" date="2014-09" db="EMBL/GenBank/DDBJ databases">
        <authorList>
            <person name="Magalhaes I.L.F."/>
            <person name="Oliveira U."/>
            <person name="Santos F.R."/>
            <person name="Vidigal T.H.D.A."/>
            <person name="Brescovit A.D."/>
            <person name="Santos A.J."/>
        </authorList>
    </citation>
    <scope>NUCLEOTIDE SEQUENCE</scope>
    <source>
        <tissue evidence="1">Shoot tissue taken approximately 20 cm above the soil surface</tissue>
    </source>
</reference>
<accession>A0A0A9D9X5</accession>
<reference evidence="1" key="2">
    <citation type="journal article" date="2015" name="Data Brief">
        <title>Shoot transcriptome of the giant reed, Arundo donax.</title>
        <authorList>
            <person name="Barrero R.A."/>
            <person name="Guerrero F.D."/>
            <person name="Moolhuijzen P."/>
            <person name="Goolsby J.A."/>
            <person name="Tidwell J."/>
            <person name="Bellgard S.E."/>
            <person name="Bellgard M.I."/>
        </authorList>
    </citation>
    <scope>NUCLEOTIDE SEQUENCE</scope>
    <source>
        <tissue evidence="1">Shoot tissue taken approximately 20 cm above the soil surface</tissue>
    </source>
</reference>
<sequence>MQSWEKAITKRKRGD</sequence>